<keyword evidence="3" id="KW-1185">Reference proteome</keyword>
<name>A0A7K3WVD8_9FLAO</name>
<dbReference type="AlphaFoldDB" id="A0A7K3WVD8"/>
<accession>A0A7K3WVD8</accession>
<evidence type="ECO:0000313" key="2">
    <source>
        <dbReference type="EMBL" id="NEN25454.1"/>
    </source>
</evidence>
<reference evidence="2 3" key="1">
    <citation type="submission" date="2020-02" db="EMBL/GenBank/DDBJ databases">
        <title>Out from the shadows clarifying the taxonomy of the family Cryomorphaceae and related taxa by utilizing the GTDB taxonomic framework.</title>
        <authorList>
            <person name="Bowman J.P."/>
        </authorList>
    </citation>
    <scope>NUCLEOTIDE SEQUENCE [LARGE SCALE GENOMIC DNA]</scope>
    <source>
        <strain evidence="2 3">QSSC 1-22</strain>
    </source>
</reference>
<dbReference type="InterPro" id="IPR001279">
    <property type="entry name" value="Metallo-B-lactamas"/>
</dbReference>
<comment type="caution">
    <text evidence="2">The sequence shown here is derived from an EMBL/GenBank/DDBJ whole genome shotgun (WGS) entry which is preliminary data.</text>
</comment>
<dbReference type="Gene3D" id="3.60.15.10">
    <property type="entry name" value="Ribonuclease Z/Hydroxyacylglutathione hydrolase-like"/>
    <property type="match status" value="1"/>
</dbReference>
<keyword evidence="2" id="KW-0378">Hydrolase</keyword>
<sequence length="179" mass="20451">MEFGLSNMPGLLKNQFTNTEGRRPNNALEVSSFDSISWQNDGIQNKIIWFGHSVALLKIGGQNFLIDPLFGDDTTPVAPVKSARYSKNTLAIIDQLPPIDAVFISHYHYDHPDYRSIKRLKEKVNHFFVPLGVARHLERWGVSSEKIMQMDWWEETNISDVVITFVPSRHLSGRGLTDR</sequence>
<evidence type="ECO:0000259" key="1">
    <source>
        <dbReference type="Pfam" id="PF12706"/>
    </source>
</evidence>
<proteinExistence type="predicted"/>
<evidence type="ECO:0000313" key="3">
    <source>
        <dbReference type="Proteomes" id="UP000486602"/>
    </source>
</evidence>
<gene>
    <name evidence="2" type="ORF">G3O08_18340</name>
</gene>
<dbReference type="PANTHER" id="PTHR15032:SF4">
    <property type="entry name" value="N-ACYL-PHOSPHATIDYLETHANOLAMINE-HYDROLYZING PHOSPHOLIPASE D"/>
    <property type="match status" value="1"/>
</dbReference>
<organism evidence="2 3">
    <name type="scientific">Cryomorpha ignava</name>
    <dbReference type="NCBI Taxonomy" id="101383"/>
    <lineage>
        <taxon>Bacteria</taxon>
        <taxon>Pseudomonadati</taxon>
        <taxon>Bacteroidota</taxon>
        <taxon>Flavobacteriia</taxon>
        <taxon>Flavobacteriales</taxon>
        <taxon>Cryomorphaceae</taxon>
        <taxon>Cryomorpha</taxon>
    </lineage>
</organism>
<dbReference type="GO" id="GO:0016787">
    <property type="term" value="F:hydrolase activity"/>
    <property type="evidence" value="ECO:0007669"/>
    <property type="project" value="UniProtKB-KW"/>
</dbReference>
<dbReference type="InterPro" id="IPR036866">
    <property type="entry name" value="RibonucZ/Hydroxyglut_hydro"/>
</dbReference>
<protein>
    <submittedName>
        <fullName evidence="2">MBL fold metallo-hydrolase</fullName>
    </submittedName>
</protein>
<feature type="domain" description="Metallo-beta-lactamase" evidence="1">
    <location>
        <begin position="63"/>
        <end position="174"/>
    </location>
</feature>
<dbReference type="EMBL" id="JAAGVY010000054">
    <property type="protein sequence ID" value="NEN25454.1"/>
    <property type="molecule type" value="Genomic_DNA"/>
</dbReference>
<dbReference type="Pfam" id="PF12706">
    <property type="entry name" value="Lactamase_B_2"/>
    <property type="match status" value="1"/>
</dbReference>
<dbReference type="PANTHER" id="PTHR15032">
    <property type="entry name" value="N-ACYL-PHOSPHATIDYLETHANOLAMINE-HYDROLYZING PHOSPHOLIPASE D"/>
    <property type="match status" value="1"/>
</dbReference>
<dbReference type="SUPFAM" id="SSF56281">
    <property type="entry name" value="Metallo-hydrolase/oxidoreductase"/>
    <property type="match status" value="1"/>
</dbReference>
<dbReference type="Proteomes" id="UP000486602">
    <property type="component" value="Unassembled WGS sequence"/>
</dbReference>
<dbReference type="GO" id="GO:0005737">
    <property type="term" value="C:cytoplasm"/>
    <property type="evidence" value="ECO:0007669"/>
    <property type="project" value="TreeGrafter"/>
</dbReference>